<proteinExistence type="inferred from homology"/>
<evidence type="ECO:0000256" key="19">
    <source>
        <dbReference type="SAM" id="Phobius"/>
    </source>
</evidence>
<feature type="transmembrane region" description="Helical" evidence="19">
    <location>
        <begin position="56"/>
        <end position="75"/>
    </location>
</feature>
<feature type="transmembrane region" description="Helical" evidence="19">
    <location>
        <begin position="186"/>
        <end position="204"/>
    </location>
</feature>
<evidence type="ECO:0000313" key="20">
    <source>
        <dbReference type="EMBL" id="MBC2769414.1"/>
    </source>
</evidence>
<comment type="pathway">
    <text evidence="4">Lipid metabolism.</text>
</comment>
<keyword evidence="21" id="KW-1185">Reference proteome</keyword>
<evidence type="ECO:0000256" key="4">
    <source>
        <dbReference type="ARBA" id="ARBA00005189"/>
    </source>
</evidence>
<evidence type="ECO:0000256" key="11">
    <source>
        <dbReference type="ARBA" id="ARBA00022692"/>
    </source>
</evidence>
<dbReference type="GO" id="GO:0004605">
    <property type="term" value="F:phosphatidate cytidylyltransferase activity"/>
    <property type="evidence" value="ECO:0007669"/>
    <property type="project" value="UniProtKB-EC"/>
</dbReference>
<dbReference type="UniPathway" id="UPA00557">
    <property type="reaction ID" value="UER00614"/>
</dbReference>
<name>A0A842HND3_9BURK</name>
<feature type="transmembrane region" description="Helical" evidence="19">
    <location>
        <begin position="87"/>
        <end position="107"/>
    </location>
</feature>
<comment type="similarity">
    <text evidence="5 18">Belongs to the CDS family.</text>
</comment>
<comment type="subcellular location">
    <subcellularLocation>
        <location evidence="2">Cell membrane</location>
        <topology evidence="2">Multi-pass membrane protein</topology>
    </subcellularLocation>
</comment>
<dbReference type="AlphaFoldDB" id="A0A842HND3"/>
<dbReference type="PANTHER" id="PTHR46382:SF1">
    <property type="entry name" value="PHOSPHATIDATE CYTIDYLYLTRANSFERASE"/>
    <property type="match status" value="1"/>
</dbReference>
<feature type="transmembrane region" description="Helical" evidence="19">
    <location>
        <begin position="216"/>
        <end position="238"/>
    </location>
</feature>
<evidence type="ECO:0000256" key="18">
    <source>
        <dbReference type="RuleBase" id="RU003938"/>
    </source>
</evidence>
<sequence>MLAQRVVTAVVMLAILLAAVLAPQFWPLALVLGLAAAAALWEWLRLTLPRCVSAWAWLAGAVFMVATSAVLFTPIGQELLINAANVALWPLLWVTVLFWLGVALPSVVRGDPQRPASSVFYSIAAVVALLATWLSVIILLLHKGPWYLVSLLALIWFADIAAYFCGKAFGRHKLAPRVSPGKTWEGAFGGVVAATAWTMASSIWPGTFGADLLQQWSFAVALGFAILLGAISIVGDLFESLLKRRAGFKDSSGLLPGHGGVFDRIDALLPVAPLALLLVGV</sequence>
<dbReference type="RefSeq" id="WP_185779148.1">
    <property type="nucleotide sequence ID" value="NZ_JACJUU010000003.1"/>
</dbReference>
<feature type="transmembrane region" description="Helical" evidence="19">
    <location>
        <begin position="119"/>
        <end position="140"/>
    </location>
</feature>
<keyword evidence="14" id="KW-0443">Lipid metabolism</keyword>
<keyword evidence="9" id="KW-0444">Lipid biosynthesis</keyword>
<evidence type="ECO:0000256" key="17">
    <source>
        <dbReference type="ARBA" id="ARBA00023264"/>
    </source>
</evidence>
<evidence type="ECO:0000256" key="2">
    <source>
        <dbReference type="ARBA" id="ARBA00004651"/>
    </source>
</evidence>
<evidence type="ECO:0000256" key="16">
    <source>
        <dbReference type="ARBA" id="ARBA00023209"/>
    </source>
</evidence>
<evidence type="ECO:0000256" key="10">
    <source>
        <dbReference type="ARBA" id="ARBA00022679"/>
    </source>
</evidence>
<dbReference type="EC" id="2.7.7.41" evidence="6 18"/>
<evidence type="ECO:0000256" key="1">
    <source>
        <dbReference type="ARBA" id="ARBA00001698"/>
    </source>
</evidence>
<feature type="transmembrane region" description="Helical" evidence="19">
    <location>
        <begin position="146"/>
        <end position="165"/>
    </location>
</feature>
<protein>
    <recommendedName>
        <fullName evidence="7 18">Phosphatidate cytidylyltransferase</fullName>
        <ecNumber evidence="6 18">2.7.7.41</ecNumber>
    </recommendedName>
</protein>
<dbReference type="Pfam" id="PF01148">
    <property type="entry name" value="CTP_transf_1"/>
    <property type="match status" value="1"/>
</dbReference>
<keyword evidence="12 18" id="KW-0548">Nucleotidyltransferase</keyword>
<gene>
    <name evidence="20" type="ORF">GTU67_05720</name>
</gene>
<feature type="transmembrane region" description="Helical" evidence="19">
    <location>
        <begin position="28"/>
        <end position="44"/>
    </location>
</feature>
<keyword evidence="15 19" id="KW-0472">Membrane</keyword>
<evidence type="ECO:0000256" key="15">
    <source>
        <dbReference type="ARBA" id="ARBA00023136"/>
    </source>
</evidence>
<keyword evidence="17" id="KW-1208">Phospholipid metabolism</keyword>
<evidence type="ECO:0000256" key="7">
    <source>
        <dbReference type="ARBA" id="ARBA00019373"/>
    </source>
</evidence>
<keyword evidence="11 18" id="KW-0812">Transmembrane</keyword>
<dbReference type="GO" id="GO:0016024">
    <property type="term" value="P:CDP-diacylglycerol biosynthetic process"/>
    <property type="evidence" value="ECO:0007669"/>
    <property type="project" value="UniProtKB-UniPathway"/>
</dbReference>
<evidence type="ECO:0000256" key="12">
    <source>
        <dbReference type="ARBA" id="ARBA00022695"/>
    </source>
</evidence>
<keyword evidence="13 19" id="KW-1133">Transmembrane helix</keyword>
<comment type="pathway">
    <text evidence="3 18">Phospholipid metabolism; CDP-diacylglycerol biosynthesis; CDP-diacylglycerol from sn-glycerol 3-phosphate: step 3/3.</text>
</comment>
<accession>A0A842HND3</accession>
<evidence type="ECO:0000256" key="9">
    <source>
        <dbReference type="ARBA" id="ARBA00022516"/>
    </source>
</evidence>
<evidence type="ECO:0000256" key="3">
    <source>
        <dbReference type="ARBA" id="ARBA00005119"/>
    </source>
</evidence>
<keyword evidence="8" id="KW-1003">Cell membrane</keyword>
<dbReference type="Proteomes" id="UP000545386">
    <property type="component" value="Unassembled WGS sequence"/>
</dbReference>
<evidence type="ECO:0000256" key="6">
    <source>
        <dbReference type="ARBA" id="ARBA00012487"/>
    </source>
</evidence>
<organism evidence="20 21">
    <name type="scientific">Pusillimonas minor</name>
    <dbReference type="NCBI Taxonomy" id="2697024"/>
    <lineage>
        <taxon>Bacteria</taxon>
        <taxon>Pseudomonadati</taxon>
        <taxon>Pseudomonadota</taxon>
        <taxon>Betaproteobacteria</taxon>
        <taxon>Burkholderiales</taxon>
        <taxon>Alcaligenaceae</taxon>
        <taxon>Pusillimonas</taxon>
    </lineage>
</organism>
<dbReference type="EMBL" id="JACJUU010000003">
    <property type="protein sequence ID" value="MBC2769414.1"/>
    <property type="molecule type" value="Genomic_DNA"/>
</dbReference>
<dbReference type="PANTHER" id="PTHR46382">
    <property type="entry name" value="PHOSPHATIDATE CYTIDYLYLTRANSFERASE"/>
    <property type="match status" value="1"/>
</dbReference>
<dbReference type="InterPro" id="IPR000374">
    <property type="entry name" value="PC_trans"/>
</dbReference>
<evidence type="ECO:0000256" key="14">
    <source>
        <dbReference type="ARBA" id="ARBA00023098"/>
    </source>
</evidence>
<keyword evidence="10 18" id="KW-0808">Transferase</keyword>
<evidence type="ECO:0000256" key="13">
    <source>
        <dbReference type="ARBA" id="ARBA00022989"/>
    </source>
</evidence>
<keyword evidence="16" id="KW-0594">Phospholipid biosynthesis</keyword>
<comment type="caution">
    <text evidence="20">The sequence shown here is derived from an EMBL/GenBank/DDBJ whole genome shotgun (WGS) entry which is preliminary data.</text>
</comment>
<reference evidence="20 21" key="1">
    <citation type="submission" date="2020-08" db="EMBL/GenBank/DDBJ databases">
        <title>Paraeoetvoesia sp. YC-7-48 draft genome sequence.</title>
        <authorList>
            <person name="Yao L."/>
        </authorList>
    </citation>
    <scope>NUCLEOTIDE SEQUENCE [LARGE SCALE GENOMIC DNA]</scope>
    <source>
        <strain evidence="21">YC-7-48</strain>
    </source>
</reference>
<evidence type="ECO:0000256" key="5">
    <source>
        <dbReference type="ARBA" id="ARBA00010185"/>
    </source>
</evidence>
<dbReference type="PROSITE" id="PS01315">
    <property type="entry name" value="CDS"/>
    <property type="match status" value="1"/>
</dbReference>
<evidence type="ECO:0000256" key="8">
    <source>
        <dbReference type="ARBA" id="ARBA00022475"/>
    </source>
</evidence>
<dbReference type="GO" id="GO:0005886">
    <property type="term" value="C:plasma membrane"/>
    <property type="evidence" value="ECO:0007669"/>
    <property type="project" value="UniProtKB-SubCell"/>
</dbReference>
<comment type="catalytic activity">
    <reaction evidence="1 18">
        <text>a 1,2-diacyl-sn-glycero-3-phosphate + CTP + H(+) = a CDP-1,2-diacyl-sn-glycerol + diphosphate</text>
        <dbReference type="Rhea" id="RHEA:16229"/>
        <dbReference type="ChEBI" id="CHEBI:15378"/>
        <dbReference type="ChEBI" id="CHEBI:33019"/>
        <dbReference type="ChEBI" id="CHEBI:37563"/>
        <dbReference type="ChEBI" id="CHEBI:58332"/>
        <dbReference type="ChEBI" id="CHEBI:58608"/>
        <dbReference type="EC" id="2.7.7.41"/>
    </reaction>
</comment>
<evidence type="ECO:0000313" key="21">
    <source>
        <dbReference type="Proteomes" id="UP000545386"/>
    </source>
</evidence>